<reference evidence="1 2" key="1">
    <citation type="submission" date="2019-08" db="EMBL/GenBank/DDBJ databases">
        <title>Bradymonadales sp. TMQ4.</title>
        <authorList>
            <person name="Liang Q."/>
        </authorList>
    </citation>
    <scope>NUCLEOTIDE SEQUENCE [LARGE SCALE GENOMIC DNA]</scope>
    <source>
        <strain evidence="1 2">TMQ4</strain>
    </source>
</reference>
<organism evidence="1 2">
    <name type="scientific">Lujinxingia vulgaris</name>
    <dbReference type="NCBI Taxonomy" id="2600176"/>
    <lineage>
        <taxon>Bacteria</taxon>
        <taxon>Deltaproteobacteria</taxon>
        <taxon>Bradymonadales</taxon>
        <taxon>Lujinxingiaceae</taxon>
        <taxon>Lujinxingia</taxon>
    </lineage>
</organism>
<dbReference type="Proteomes" id="UP000321412">
    <property type="component" value="Unassembled WGS sequence"/>
</dbReference>
<protein>
    <submittedName>
        <fullName evidence="1">Uncharacterized protein</fullName>
    </submittedName>
</protein>
<accession>A0A5C6X0G4</accession>
<keyword evidence="2" id="KW-1185">Reference proteome</keyword>
<dbReference type="AlphaFoldDB" id="A0A5C6X0G4"/>
<evidence type="ECO:0000313" key="1">
    <source>
        <dbReference type="EMBL" id="TXD35218.1"/>
    </source>
</evidence>
<name>A0A5C6X0G4_9DELT</name>
<proteinExistence type="predicted"/>
<dbReference type="OrthoDB" id="9829624at2"/>
<gene>
    <name evidence="1" type="ORF">FRC98_17280</name>
</gene>
<dbReference type="RefSeq" id="WP_146982680.1">
    <property type="nucleotide sequence ID" value="NZ_VOSM01000010.1"/>
</dbReference>
<dbReference type="EMBL" id="VOSM01000010">
    <property type="protein sequence ID" value="TXD35218.1"/>
    <property type="molecule type" value="Genomic_DNA"/>
</dbReference>
<evidence type="ECO:0000313" key="2">
    <source>
        <dbReference type="Proteomes" id="UP000321412"/>
    </source>
</evidence>
<comment type="caution">
    <text evidence="1">The sequence shown here is derived from an EMBL/GenBank/DDBJ whole genome shotgun (WGS) entry which is preliminary data.</text>
</comment>
<sequence>MPLPLIKKTRFYMVAHHPIVAVLYGDTWAILPVEQKPYLLDRGVVFLHPLSVWFDRLEPVTLPRDPVENISETTFEGAVIDHRLARLVDELKWMKEPREDPRFAGEFEVLPDLWSDGDE</sequence>